<accession>A0A2T6FTD0</accession>
<evidence type="ECO:0000256" key="8">
    <source>
        <dbReference type="ARBA" id="ARBA00023136"/>
    </source>
</evidence>
<dbReference type="Gene3D" id="1.20.1560.10">
    <property type="entry name" value="ABC transporter type 1, transmembrane domain"/>
    <property type="match status" value="1"/>
</dbReference>
<comment type="caution">
    <text evidence="13">The sequence shown here is derived from an EMBL/GenBank/DDBJ whole genome shotgun (WGS) entry which is preliminary data.</text>
</comment>
<feature type="domain" description="ABC transmembrane type-1" evidence="12">
    <location>
        <begin position="67"/>
        <end position="349"/>
    </location>
</feature>
<feature type="domain" description="ABC transporter" evidence="11">
    <location>
        <begin position="383"/>
        <end position="616"/>
    </location>
</feature>
<keyword evidence="4 10" id="KW-0812">Transmembrane</keyword>
<feature type="region of interest" description="Disordered" evidence="9">
    <location>
        <begin position="1"/>
        <end position="25"/>
    </location>
</feature>
<dbReference type="Pfam" id="PF00664">
    <property type="entry name" value="ABC_membrane"/>
    <property type="match status" value="1"/>
</dbReference>
<dbReference type="PROSITE" id="PS50893">
    <property type="entry name" value="ABC_TRANSPORTER_2"/>
    <property type="match status" value="1"/>
</dbReference>
<evidence type="ECO:0000256" key="10">
    <source>
        <dbReference type="SAM" id="Phobius"/>
    </source>
</evidence>
<dbReference type="SUPFAM" id="SSF52540">
    <property type="entry name" value="P-loop containing nucleoside triphosphate hydrolases"/>
    <property type="match status" value="1"/>
</dbReference>
<feature type="transmembrane region" description="Helical" evidence="10">
    <location>
        <begin position="64"/>
        <end position="87"/>
    </location>
</feature>
<feature type="transmembrane region" description="Helical" evidence="10">
    <location>
        <begin position="102"/>
        <end position="123"/>
    </location>
</feature>
<keyword evidence="7 10" id="KW-1133">Transmembrane helix</keyword>
<dbReference type="SMART" id="SM00382">
    <property type="entry name" value="AAA"/>
    <property type="match status" value="1"/>
</dbReference>
<dbReference type="SUPFAM" id="SSF90123">
    <property type="entry name" value="ABC transporter transmembrane region"/>
    <property type="match status" value="1"/>
</dbReference>
<reference evidence="13 14" key="1">
    <citation type="submission" date="2018-03" db="EMBL/GenBank/DDBJ databases">
        <title>Genome sequence of Paenibacillus elgii strain AC13 an antimicrobial compound producing bacteria.</title>
        <authorList>
            <person name="Kurokawa A.S."/>
            <person name="Araujo J.F."/>
            <person name="Costa R.A."/>
            <person name="Ortega D.B."/>
            <person name="Pires A.S."/>
            <person name="Pappas G.J.Jr."/>
            <person name="Franco O.L."/>
            <person name="Barreto C."/>
            <person name="Magalhaes B.S."/>
            <person name="Kruger R.H."/>
        </authorList>
    </citation>
    <scope>NUCLEOTIDE SEQUENCE [LARGE SCALE GENOMIC DNA]</scope>
    <source>
        <strain evidence="13 14">AC13</strain>
    </source>
</reference>
<dbReference type="PROSITE" id="PS00211">
    <property type="entry name" value="ABC_TRANSPORTER_1"/>
    <property type="match status" value="1"/>
</dbReference>
<feature type="transmembrane region" description="Helical" evidence="10">
    <location>
        <begin position="296"/>
        <end position="314"/>
    </location>
</feature>
<evidence type="ECO:0000256" key="3">
    <source>
        <dbReference type="ARBA" id="ARBA00022475"/>
    </source>
</evidence>
<dbReference type="GO" id="GO:0015421">
    <property type="term" value="F:ABC-type oligopeptide transporter activity"/>
    <property type="evidence" value="ECO:0007669"/>
    <property type="project" value="TreeGrafter"/>
</dbReference>
<keyword evidence="3" id="KW-1003">Cell membrane</keyword>
<dbReference type="FunFam" id="1.20.1560.10:FF:000011">
    <property type="entry name" value="Multidrug ABC transporter ATP-binding protein"/>
    <property type="match status" value="1"/>
</dbReference>
<dbReference type="CDD" id="cd18547">
    <property type="entry name" value="ABC_6TM_Tm288_like"/>
    <property type="match status" value="1"/>
</dbReference>
<keyword evidence="8 10" id="KW-0472">Membrane</keyword>
<dbReference type="Pfam" id="PF00005">
    <property type="entry name" value="ABC_tran"/>
    <property type="match status" value="1"/>
</dbReference>
<name>A0A2T6FTD0_9BACL</name>
<evidence type="ECO:0000256" key="2">
    <source>
        <dbReference type="ARBA" id="ARBA00022448"/>
    </source>
</evidence>
<dbReference type="RefSeq" id="WP_108534725.1">
    <property type="nucleotide sequence ID" value="NZ_PYHP01000095.1"/>
</dbReference>
<dbReference type="CDD" id="cd03254">
    <property type="entry name" value="ABCC_Glucan_exporter_like"/>
    <property type="match status" value="1"/>
</dbReference>
<dbReference type="InterPro" id="IPR003593">
    <property type="entry name" value="AAA+_ATPase"/>
</dbReference>
<keyword evidence="6 13" id="KW-0067">ATP-binding</keyword>
<dbReference type="Gene3D" id="3.40.50.300">
    <property type="entry name" value="P-loop containing nucleotide triphosphate hydrolases"/>
    <property type="match status" value="1"/>
</dbReference>
<evidence type="ECO:0000256" key="9">
    <source>
        <dbReference type="SAM" id="MobiDB-lite"/>
    </source>
</evidence>
<organism evidence="13 14">
    <name type="scientific">Paenibacillus elgii</name>
    <dbReference type="NCBI Taxonomy" id="189691"/>
    <lineage>
        <taxon>Bacteria</taxon>
        <taxon>Bacillati</taxon>
        <taxon>Bacillota</taxon>
        <taxon>Bacilli</taxon>
        <taxon>Bacillales</taxon>
        <taxon>Paenibacillaceae</taxon>
        <taxon>Paenibacillus</taxon>
    </lineage>
</organism>
<keyword evidence="2" id="KW-0813">Transport</keyword>
<dbReference type="PANTHER" id="PTHR43394:SF1">
    <property type="entry name" value="ATP-BINDING CASSETTE SUB-FAMILY B MEMBER 10, MITOCHONDRIAL"/>
    <property type="match status" value="1"/>
</dbReference>
<dbReference type="PROSITE" id="PS50929">
    <property type="entry name" value="ABC_TM1F"/>
    <property type="match status" value="1"/>
</dbReference>
<feature type="transmembrane region" description="Helical" evidence="10">
    <location>
        <begin position="208"/>
        <end position="225"/>
    </location>
</feature>
<protein>
    <submittedName>
        <fullName evidence="13">Multidrug ABC transporter ATP-binding protein</fullName>
    </submittedName>
</protein>
<dbReference type="InterPro" id="IPR036640">
    <property type="entry name" value="ABC1_TM_sf"/>
</dbReference>
<evidence type="ECO:0000256" key="6">
    <source>
        <dbReference type="ARBA" id="ARBA00022840"/>
    </source>
</evidence>
<keyword evidence="5" id="KW-0547">Nucleotide-binding</keyword>
<dbReference type="FunFam" id="3.40.50.300:FF:000287">
    <property type="entry name" value="Multidrug ABC transporter ATP-binding protein"/>
    <property type="match status" value="1"/>
</dbReference>
<dbReference type="InterPro" id="IPR027417">
    <property type="entry name" value="P-loop_NTPase"/>
</dbReference>
<evidence type="ECO:0000256" key="4">
    <source>
        <dbReference type="ARBA" id="ARBA00022692"/>
    </source>
</evidence>
<dbReference type="InterPro" id="IPR039421">
    <property type="entry name" value="Type_1_exporter"/>
</dbReference>
<evidence type="ECO:0000256" key="5">
    <source>
        <dbReference type="ARBA" id="ARBA00022741"/>
    </source>
</evidence>
<dbReference type="AlphaFoldDB" id="A0A2T6FTD0"/>
<evidence type="ECO:0000313" key="13">
    <source>
        <dbReference type="EMBL" id="PUA35164.1"/>
    </source>
</evidence>
<evidence type="ECO:0000259" key="12">
    <source>
        <dbReference type="PROSITE" id="PS50929"/>
    </source>
</evidence>
<dbReference type="PANTHER" id="PTHR43394">
    <property type="entry name" value="ATP-DEPENDENT PERMEASE MDL1, MITOCHONDRIAL"/>
    <property type="match status" value="1"/>
</dbReference>
<proteinExistence type="predicted"/>
<dbReference type="InterPro" id="IPR003439">
    <property type="entry name" value="ABC_transporter-like_ATP-bd"/>
</dbReference>
<dbReference type="Proteomes" id="UP000244184">
    <property type="component" value="Unassembled WGS sequence"/>
</dbReference>
<feature type="transmembrane region" description="Helical" evidence="10">
    <location>
        <begin position="182"/>
        <end position="202"/>
    </location>
</feature>
<dbReference type="GO" id="GO:0005524">
    <property type="term" value="F:ATP binding"/>
    <property type="evidence" value="ECO:0007669"/>
    <property type="project" value="UniProtKB-KW"/>
</dbReference>
<dbReference type="GO" id="GO:0016887">
    <property type="term" value="F:ATP hydrolysis activity"/>
    <property type="evidence" value="ECO:0007669"/>
    <property type="project" value="InterPro"/>
</dbReference>
<evidence type="ECO:0000256" key="7">
    <source>
        <dbReference type="ARBA" id="ARBA00022989"/>
    </source>
</evidence>
<dbReference type="InterPro" id="IPR011527">
    <property type="entry name" value="ABC1_TM_dom"/>
</dbReference>
<dbReference type="InterPro" id="IPR017871">
    <property type="entry name" value="ABC_transporter-like_CS"/>
</dbReference>
<comment type="subcellular location">
    <subcellularLocation>
        <location evidence="1">Cell membrane</location>
        <topology evidence="1">Multi-pass membrane protein</topology>
    </subcellularLocation>
</comment>
<gene>
    <name evidence="13" type="ORF">C8Z91_31645</name>
</gene>
<dbReference type="EMBL" id="PYHP01000095">
    <property type="protein sequence ID" value="PUA35164.1"/>
    <property type="molecule type" value="Genomic_DNA"/>
</dbReference>
<evidence type="ECO:0000313" key="14">
    <source>
        <dbReference type="Proteomes" id="UP000244184"/>
    </source>
</evidence>
<evidence type="ECO:0000259" key="11">
    <source>
        <dbReference type="PROSITE" id="PS50893"/>
    </source>
</evidence>
<sequence length="622" mass="68543">MERRRASVTPQAQPSARPDGKKTADLPTAAFGFGRRGEPVPKVRAKNTRAAIRRLWGYLKRQRAALAGVIAFVLLGLALSLAGPYLIGTAIDRYIALRDPNGLLQLCVLLLAVYIGGSIVSWLQTYVMSGIAGRTVWELRRDLFAHMQELPVRFFDKTSHGELMSRTTNDIDNVSNTLNQSLLQLLTSVVTLIGSLTMMLLLNGWLTLVALVIIPLVTGVARQIGKRTKSQFKEQQRHLGSLNGFIEETISGQKVVKIYNREELAAQQFQEINAKLRQVGTRAQIFSGMMGPFMNLLNHTSFILLAVAGGWMAYNGWTTIGVIVSFLNYSKQFSGPVNELANQYNMIQSGVAGAERVFEILDTDTEFGNEGSRKPQEAIRGEVEFDRVTFGYGDTPVLREVSFAAQPGQVVALVGPTGSGKTTIINLLTRFYEIFEGTIRIDGKDIREWDKSSLRSRLGMVLQDAHLFSGTIRDNIRYGRLDATEEEIRSAAKLANADGFIRKLPQGYDTPLSAEGGNLSHGQRQLLTIARAILSDPSILILDEATSSVDTRTEMHIQEAMKALMQGRTSFVIAHRLSTIQEADLILVVRGGEIVERGTHEQLLALRGLYAEMHANPSADAG</sequence>
<dbReference type="GO" id="GO:0005886">
    <property type="term" value="C:plasma membrane"/>
    <property type="evidence" value="ECO:0007669"/>
    <property type="project" value="UniProtKB-SubCell"/>
</dbReference>
<evidence type="ECO:0000256" key="1">
    <source>
        <dbReference type="ARBA" id="ARBA00004651"/>
    </source>
</evidence>